<name>A0A8T2J2M5_9PIPI</name>
<comment type="caution">
    <text evidence="2">The sequence shown here is derived from an EMBL/GenBank/DDBJ whole genome shotgun (WGS) entry which is preliminary data.</text>
</comment>
<proteinExistence type="predicted"/>
<sequence>MNFFNVIWRLTLFKIAMSTFAGIFVYYIDIGYSWDVSFLDNTCAICIHILELKQHLYSLIHYHLIAVRSLFFGDGHIYILLILYILGHKFSFCLVACF</sequence>
<keyword evidence="3" id="KW-1185">Reference proteome</keyword>
<accession>A0A8T2J2M5</accession>
<keyword evidence="1" id="KW-0472">Membrane</keyword>
<evidence type="ECO:0000313" key="2">
    <source>
        <dbReference type="EMBL" id="KAG8437608.1"/>
    </source>
</evidence>
<gene>
    <name evidence="2" type="ORF">GDO86_008354</name>
</gene>
<keyword evidence="1" id="KW-1133">Transmembrane helix</keyword>
<protein>
    <submittedName>
        <fullName evidence="2">Uncharacterized protein</fullName>
    </submittedName>
</protein>
<dbReference type="AlphaFoldDB" id="A0A8T2J2M5"/>
<evidence type="ECO:0000313" key="3">
    <source>
        <dbReference type="Proteomes" id="UP000812440"/>
    </source>
</evidence>
<keyword evidence="1" id="KW-0812">Transmembrane</keyword>
<dbReference type="EMBL" id="JAACNH010000007">
    <property type="protein sequence ID" value="KAG8437608.1"/>
    <property type="molecule type" value="Genomic_DNA"/>
</dbReference>
<reference evidence="2" key="1">
    <citation type="thesis" date="2020" institute="ProQuest LLC" country="789 East Eisenhower Parkway, Ann Arbor, MI, USA">
        <title>Comparative Genomics and Chromosome Evolution.</title>
        <authorList>
            <person name="Mudd A.B."/>
        </authorList>
    </citation>
    <scope>NUCLEOTIDE SEQUENCE</scope>
    <source>
        <strain evidence="2">Female2</strain>
        <tissue evidence="2">Blood</tissue>
    </source>
</reference>
<dbReference type="Proteomes" id="UP000812440">
    <property type="component" value="Chromosome 4"/>
</dbReference>
<feature type="transmembrane region" description="Helical" evidence="1">
    <location>
        <begin position="7"/>
        <end position="28"/>
    </location>
</feature>
<organism evidence="2 3">
    <name type="scientific">Hymenochirus boettgeri</name>
    <name type="common">Congo dwarf clawed frog</name>
    <dbReference type="NCBI Taxonomy" id="247094"/>
    <lineage>
        <taxon>Eukaryota</taxon>
        <taxon>Metazoa</taxon>
        <taxon>Chordata</taxon>
        <taxon>Craniata</taxon>
        <taxon>Vertebrata</taxon>
        <taxon>Euteleostomi</taxon>
        <taxon>Amphibia</taxon>
        <taxon>Batrachia</taxon>
        <taxon>Anura</taxon>
        <taxon>Pipoidea</taxon>
        <taxon>Pipidae</taxon>
        <taxon>Pipinae</taxon>
        <taxon>Hymenochirus</taxon>
    </lineage>
</organism>
<evidence type="ECO:0000256" key="1">
    <source>
        <dbReference type="SAM" id="Phobius"/>
    </source>
</evidence>